<dbReference type="Pfam" id="PF09661">
    <property type="entry name" value="DUF2398"/>
    <property type="match status" value="1"/>
</dbReference>
<gene>
    <name evidence="1" type="ORF">CaldiYA01_21420</name>
</gene>
<protein>
    <recommendedName>
        <fullName evidence="3">TIGR02678 family protein</fullName>
    </recommendedName>
</protein>
<dbReference type="Proteomes" id="UP000663623">
    <property type="component" value="Chromosome"/>
</dbReference>
<reference evidence="1 2" key="1">
    <citation type="submission" date="2021-02" db="EMBL/GenBank/DDBJ databases">
        <title>Nitrogen-fixing ability and nitrogen fixation related genes of thermophilic fermentative bacteria in the genus Caldicellulosiruptor.</title>
        <authorList>
            <person name="Chen Y."/>
            <person name="Nishihara A."/>
            <person name="Haruta S."/>
        </authorList>
    </citation>
    <scope>NUCLEOTIDE SEQUENCE [LARGE SCALE GENOMIC DNA]</scope>
    <source>
        <strain evidence="1 2">YA01</strain>
    </source>
</reference>
<dbReference type="NCBIfam" id="TIGR02678">
    <property type="entry name" value="TIGR02678 family protein"/>
    <property type="match status" value="1"/>
</dbReference>
<proteinExistence type="predicted"/>
<accession>A0ABM7NPU1</accession>
<evidence type="ECO:0008006" key="3">
    <source>
        <dbReference type="Google" id="ProtNLM"/>
    </source>
</evidence>
<dbReference type="RefSeq" id="WP_207179570.1">
    <property type="nucleotide sequence ID" value="NZ_AP024480.1"/>
</dbReference>
<dbReference type="InterPro" id="IPR013494">
    <property type="entry name" value="CHP02678"/>
</dbReference>
<evidence type="ECO:0000313" key="2">
    <source>
        <dbReference type="Proteomes" id="UP000663623"/>
    </source>
</evidence>
<keyword evidence="2" id="KW-1185">Reference proteome</keyword>
<dbReference type="EMBL" id="AP024480">
    <property type="protein sequence ID" value="BCS82182.1"/>
    <property type="molecule type" value="Genomic_DNA"/>
</dbReference>
<sequence>MKSVLLKLLNNFWILKEKDVESYYECKNIDKGLKDFIVSKLGLKFYATSDMVRLEKVPLVPREYMGILEFEEPKDYVFFCLVLAFLEDKGKDTQFLLEDITQYIRSNFPYEEIDWTMYSDRRSLIRVLKFCEKMGLIKIDDGNQELFVERADVDVLYESTGLSKYFMRTFPKSLVEYSSVEEILNSEFKFTNGLSDQITDIKRIKAYRGLLIDGIVDFESEAPLYYIKKQKTTILQDLEKFVPELELHLFKSFAYLSVEGDYKYTYPDHSNLCDLLLLCSRELFERVEKGELRLSPTNEMLEISLDYFKLIVEDVKKKYGHFWNKEWREKSTEKIFEELLKFLQLHNIAKTNDDGYLAISPIFLRVVGEYQDYDTNGQLSEKNNSTEKAFEDIEDINVDGGLYFDDEQGK</sequence>
<name>A0ABM7NPU1_9FIRM</name>
<evidence type="ECO:0000313" key="1">
    <source>
        <dbReference type="EMBL" id="BCS82182.1"/>
    </source>
</evidence>
<organism evidence="1 2">
    <name type="scientific">Caldicellulosiruptor diazotrophicus</name>
    <dbReference type="NCBI Taxonomy" id="2806205"/>
    <lineage>
        <taxon>Bacteria</taxon>
        <taxon>Bacillati</taxon>
        <taxon>Bacillota</taxon>
        <taxon>Bacillota incertae sedis</taxon>
        <taxon>Caldicellulosiruptorales</taxon>
        <taxon>Caldicellulosiruptoraceae</taxon>
        <taxon>Caldicellulosiruptor</taxon>
    </lineage>
</organism>